<dbReference type="PANTHER" id="PTHR47424">
    <property type="entry name" value="REGULATORY PROTEIN GAL4"/>
    <property type="match status" value="1"/>
</dbReference>
<gene>
    <name evidence="8" type="ORF">FHL15_003240</name>
</gene>
<dbReference type="Proteomes" id="UP000319160">
    <property type="component" value="Unassembled WGS sequence"/>
</dbReference>
<accession>A0A553I660</accession>
<dbReference type="PROSITE" id="PS00463">
    <property type="entry name" value="ZN2_CY6_FUNGAL_1"/>
    <property type="match status" value="1"/>
</dbReference>
<dbReference type="OrthoDB" id="424974at2759"/>
<evidence type="ECO:0000259" key="7">
    <source>
        <dbReference type="PROSITE" id="PS50048"/>
    </source>
</evidence>
<dbReference type="AlphaFoldDB" id="A0A553I660"/>
<comment type="caution">
    <text evidence="8">The sequence shown here is derived from an EMBL/GenBank/DDBJ whole genome shotgun (WGS) entry which is preliminary data.</text>
</comment>
<evidence type="ECO:0000256" key="3">
    <source>
        <dbReference type="ARBA" id="ARBA00023125"/>
    </source>
</evidence>
<dbReference type="InterPro" id="IPR036864">
    <property type="entry name" value="Zn2-C6_fun-type_DNA-bd_sf"/>
</dbReference>
<dbReference type="Pfam" id="PF00172">
    <property type="entry name" value="Zn_clus"/>
    <property type="match status" value="1"/>
</dbReference>
<dbReference type="CDD" id="cd12148">
    <property type="entry name" value="fungal_TF_MHR"/>
    <property type="match status" value="1"/>
</dbReference>
<organism evidence="8 9">
    <name type="scientific">Xylaria flabelliformis</name>
    <dbReference type="NCBI Taxonomy" id="2512241"/>
    <lineage>
        <taxon>Eukaryota</taxon>
        <taxon>Fungi</taxon>
        <taxon>Dikarya</taxon>
        <taxon>Ascomycota</taxon>
        <taxon>Pezizomycotina</taxon>
        <taxon>Sordariomycetes</taxon>
        <taxon>Xylariomycetidae</taxon>
        <taxon>Xylariales</taxon>
        <taxon>Xylariaceae</taxon>
        <taxon>Xylaria</taxon>
    </lineage>
</organism>
<feature type="region of interest" description="Disordered" evidence="6">
    <location>
        <begin position="146"/>
        <end position="182"/>
    </location>
</feature>
<dbReference type="GO" id="GO:0000435">
    <property type="term" value="P:positive regulation of transcription from RNA polymerase II promoter by galactose"/>
    <property type="evidence" value="ECO:0007669"/>
    <property type="project" value="TreeGrafter"/>
</dbReference>
<dbReference type="GO" id="GO:0000981">
    <property type="term" value="F:DNA-binding transcription factor activity, RNA polymerase II-specific"/>
    <property type="evidence" value="ECO:0007669"/>
    <property type="project" value="InterPro"/>
</dbReference>
<dbReference type="GO" id="GO:0008270">
    <property type="term" value="F:zinc ion binding"/>
    <property type="evidence" value="ECO:0007669"/>
    <property type="project" value="InterPro"/>
</dbReference>
<keyword evidence="3" id="KW-0238">DNA-binding</keyword>
<dbReference type="EMBL" id="VFLP01000014">
    <property type="protein sequence ID" value="TRX95686.1"/>
    <property type="molecule type" value="Genomic_DNA"/>
</dbReference>
<dbReference type="SMART" id="SM00066">
    <property type="entry name" value="GAL4"/>
    <property type="match status" value="1"/>
</dbReference>
<dbReference type="GO" id="GO:0005634">
    <property type="term" value="C:nucleus"/>
    <property type="evidence" value="ECO:0007669"/>
    <property type="project" value="TreeGrafter"/>
</dbReference>
<dbReference type="SMART" id="SM00906">
    <property type="entry name" value="Fungal_trans"/>
    <property type="match status" value="1"/>
</dbReference>
<evidence type="ECO:0000313" key="9">
    <source>
        <dbReference type="Proteomes" id="UP000319160"/>
    </source>
</evidence>
<feature type="domain" description="Zn(2)-C6 fungal-type" evidence="7">
    <location>
        <begin position="92"/>
        <end position="122"/>
    </location>
</feature>
<dbReference type="Gene3D" id="4.10.240.10">
    <property type="entry name" value="Zn(2)-C6 fungal-type DNA-binding domain"/>
    <property type="match status" value="1"/>
</dbReference>
<proteinExistence type="predicted"/>
<keyword evidence="1" id="KW-0479">Metal-binding</keyword>
<dbReference type="SUPFAM" id="SSF57701">
    <property type="entry name" value="Zn2/Cys6 DNA-binding domain"/>
    <property type="match status" value="1"/>
</dbReference>
<keyword evidence="5" id="KW-0539">Nucleus</keyword>
<keyword evidence="9" id="KW-1185">Reference proteome</keyword>
<dbReference type="GO" id="GO:0000978">
    <property type="term" value="F:RNA polymerase II cis-regulatory region sequence-specific DNA binding"/>
    <property type="evidence" value="ECO:0007669"/>
    <property type="project" value="TreeGrafter"/>
</dbReference>
<evidence type="ECO:0000256" key="6">
    <source>
        <dbReference type="SAM" id="MobiDB-lite"/>
    </source>
</evidence>
<dbReference type="InterPro" id="IPR051127">
    <property type="entry name" value="Fungal_SecMet_Regulators"/>
</dbReference>
<dbReference type="CDD" id="cd00067">
    <property type="entry name" value="GAL4"/>
    <property type="match status" value="1"/>
</dbReference>
<evidence type="ECO:0000256" key="1">
    <source>
        <dbReference type="ARBA" id="ARBA00022723"/>
    </source>
</evidence>
<evidence type="ECO:0000313" key="8">
    <source>
        <dbReference type="EMBL" id="TRX95686.1"/>
    </source>
</evidence>
<dbReference type="GO" id="GO:0006351">
    <property type="term" value="P:DNA-templated transcription"/>
    <property type="evidence" value="ECO:0007669"/>
    <property type="project" value="InterPro"/>
</dbReference>
<evidence type="ECO:0000256" key="4">
    <source>
        <dbReference type="ARBA" id="ARBA00023163"/>
    </source>
</evidence>
<dbReference type="InterPro" id="IPR007219">
    <property type="entry name" value="XnlR_reg_dom"/>
</dbReference>
<sequence>MIAVDVRTGKRATDFAEYPEGTNTFDRARGFCHLAIKVLVVIVAPQTFRPSRGWFRTIVLVHLQIFRTVDDAMTPDNTNPDQAPKRRKVAESCKLCRAKKTRCDGQHPACSSCTAKGFECEYNAATVPVSNVVLEGIESRLRKLEQQVNSPPAHGTGQDYSVSYPRWRTQPHGNPTVEAGGDPESEASVFLGENPTTQFMREITEMADAQSRGHLRHDPLWEQNDSPPVETDRLSMVVPERAVSDNLLDSYERLVYPLFPILHMPTFRNYYERLWDSRKQGRFETQAEEAVFYATLNVVFALGCINDSATESHLKMRTADCFYRRARKILPLDALDHPSLGVAQYLLLMSTYLSYTKYANRCCNTLAVAIRVCHIIGLGVDADSSSPNQLNREMSRRVWHICLTLDRLFSSVFGLKTMVEVDCAVPFPANIDDEYLKEEGTGTQPIGTPSIIEACIVSINIFQVIEDARKLKPRFSEPDFDLHELTQVLQLNGQIDKIEGSLPPHLKACFIGTPSTPRDQVLRLQAEGVMTRILYARLFLLRPYVLSAARRSLLNPATDDSLSQSPNSLHSTIRTEISKTCVQAATSAIFTLHTNLSFKSRIFSCNAMFITLAAATVVIAASLVSELGISLDDVGPHSTTLSQAFKVLDEHMWQIEGGKNVKNRLIRFLEIVRRENKRRLDETQNPDICSMNENGQVPNTDNIIEEFDFNDPLWTFQWTGWSALSDSMGPQYTFI</sequence>
<evidence type="ECO:0000256" key="2">
    <source>
        <dbReference type="ARBA" id="ARBA00023015"/>
    </source>
</evidence>
<dbReference type="InterPro" id="IPR001138">
    <property type="entry name" value="Zn2Cys6_DnaBD"/>
</dbReference>
<evidence type="ECO:0000256" key="5">
    <source>
        <dbReference type="ARBA" id="ARBA00023242"/>
    </source>
</evidence>
<protein>
    <recommendedName>
        <fullName evidence="7">Zn(2)-C6 fungal-type domain-containing protein</fullName>
    </recommendedName>
</protein>
<keyword evidence="4" id="KW-0804">Transcription</keyword>
<keyword evidence="2" id="KW-0805">Transcription regulation</keyword>
<reference evidence="9" key="1">
    <citation type="submission" date="2019-06" db="EMBL/GenBank/DDBJ databases">
        <title>Draft genome sequence of the griseofulvin-producing fungus Xylaria cubensis strain G536.</title>
        <authorList>
            <person name="Mead M.E."/>
            <person name="Raja H.A."/>
            <person name="Steenwyk J.L."/>
            <person name="Knowles S.L."/>
            <person name="Oberlies N.H."/>
            <person name="Rokas A."/>
        </authorList>
    </citation>
    <scope>NUCLEOTIDE SEQUENCE [LARGE SCALE GENOMIC DNA]</scope>
    <source>
        <strain evidence="9">G536</strain>
    </source>
</reference>
<dbReference type="PROSITE" id="PS50048">
    <property type="entry name" value="ZN2_CY6_FUNGAL_2"/>
    <property type="match status" value="1"/>
</dbReference>
<name>A0A553I660_9PEZI</name>
<dbReference type="Pfam" id="PF04082">
    <property type="entry name" value="Fungal_trans"/>
    <property type="match status" value="1"/>
</dbReference>
<dbReference type="PANTHER" id="PTHR47424:SF3">
    <property type="entry name" value="REGULATORY PROTEIN GAL4"/>
    <property type="match status" value="1"/>
</dbReference>